<gene>
    <name evidence="5" type="ORF">BJ554DRAFT_5942</name>
</gene>
<proteinExistence type="inferred from homology"/>
<evidence type="ECO:0000256" key="3">
    <source>
        <dbReference type="ARBA" id="ARBA00023274"/>
    </source>
</evidence>
<dbReference type="GO" id="GO:0003735">
    <property type="term" value="F:structural constituent of ribosome"/>
    <property type="evidence" value="ECO:0007669"/>
    <property type="project" value="InterPro"/>
</dbReference>
<comment type="caution">
    <text evidence="5">The sequence shown here is derived from an EMBL/GenBank/DDBJ whole genome shotgun (WGS) entry which is preliminary data.</text>
</comment>
<dbReference type="PANTHER" id="PTHR11722:SF0">
    <property type="entry name" value="LARGE RIBOSOMAL SUBUNIT PROTEIN EL13"/>
    <property type="match status" value="1"/>
</dbReference>
<dbReference type="Pfam" id="PF01294">
    <property type="entry name" value="Ribosomal_L13e"/>
    <property type="match status" value="1"/>
</dbReference>
<keyword evidence="6" id="KW-1185">Reference proteome</keyword>
<accession>A0A8H7ZYU3</accession>
<dbReference type="PANTHER" id="PTHR11722">
    <property type="entry name" value="60S RIBOSOMAL PROTEIN L13"/>
    <property type="match status" value="1"/>
</dbReference>
<organism evidence="5 6">
    <name type="scientific">Olpidium bornovanus</name>
    <dbReference type="NCBI Taxonomy" id="278681"/>
    <lineage>
        <taxon>Eukaryota</taxon>
        <taxon>Fungi</taxon>
        <taxon>Fungi incertae sedis</taxon>
        <taxon>Olpidiomycota</taxon>
        <taxon>Olpidiomycotina</taxon>
        <taxon>Olpidiomycetes</taxon>
        <taxon>Olpidiales</taxon>
        <taxon>Olpidiaceae</taxon>
        <taxon>Olpidium</taxon>
    </lineage>
</organism>
<dbReference type="GO" id="GO:0022625">
    <property type="term" value="C:cytosolic large ribosomal subunit"/>
    <property type="evidence" value="ECO:0007669"/>
    <property type="project" value="TreeGrafter"/>
</dbReference>
<feature type="compositionally biased region" description="Low complexity" evidence="4">
    <location>
        <begin position="148"/>
        <end position="157"/>
    </location>
</feature>
<dbReference type="Proteomes" id="UP000673691">
    <property type="component" value="Unassembled WGS sequence"/>
</dbReference>
<evidence type="ECO:0000256" key="2">
    <source>
        <dbReference type="ARBA" id="ARBA00022980"/>
    </source>
</evidence>
<evidence type="ECO:0000256" key="1">
    <source>
        <dbReference type="ARBA" id="ARBA00005640"/>
    </source>
</evidence>
<keyword evidence="2 5" id="KW-0689">Ribosomal protein</keyword>
<evidence type="ECO:0000256" key="4">
    <source>
        <dbReference type="SAM" id="MobiDB-lite"/>
    </source>
</evidence>
<dbReference type="GO" id="GO:0006412">
    <property type="term" value="P:translation"/>
    <property type="evidence" value="ECO:0007669"/>
    <property type="project" value="InterPro"/>
</dbReference>
<feature type="region of interest" description="Disordered" evidence="4">
    <location>
        <begin position="144"/>
        <end position="186"/>
    </location>
</feature>
<protein>
    <submittedName>
        <fullName evidence="5">Ribosomal protein L13e-domain-containing protein</fullName>
    </submittedName>
</protein>
<dbReference type="InterPro" id="IPR001380">
    <property type="entry name" value="Ribosomal_eL13"/>
</dbReference>
<dbReference type="EMBL" id="JAEFCI010003096">
    <property type="protein sequence ID" value="KAG5461809.1"/>
    <property type="molecule type" value="Genomic_DNA"/>
</dbReference>
<dbReference type="OrthoDB" id="10264538at2759"/>
<evidence type="ECO:0000313" key="5">
    <source>
        <dbReference type="EMBL" id="KAG5461809.1"/>
    </source>
</evidence>
<dbReference type="AlphaFoldDB" id="A0A8H7ZYU3"/>
<dbReference type="GO" id="GO:0003723">
    <property type="term" value="F:RNA binding"/>
    <property type="evidence" value="ECO:0007669"/>
    <property type="project" value="TreeGrafter"/>
</dbReference>
<feature type="compositionally biased region" description="Low complexity" evidence="4">
    <location>
        <begin position="77"/>
        <end position="88"/>
    </location>
</feature>
<keyword evidence="3" id="KW-0687">Ribonucleoprotein</keyword>
<name>A0A8H7ZYU3_9FUNG</name>
<feature type="compositionally biased region" description="Basic and acidic residues" evidence="4">
    <location>
        <begin position="158"/>
        <end position="169"/>
    </location>
</feature>
<sequence length="258" mass="28170">MQVHPRKPWCVIEGSHLRICGGERNLCRRRGHWQNSRRDPCMEVCGVTPAGAEYGCAHDHGVETQVRSGVSLPCCRRSVPSRRPSVRPSVRRARSSRLPKPAPPPRAAASLSSDPQTPKFVGTPLQQPVAQCALPQGLAAAREDVVRPARPQAAQAPEPHRQGDADRAAPCRRPAAAGREVPDRQAAGIRRKEALTVGISVDPRRRNRSEESLKLNVARLQAYKSKLIVFPRKAGKPKKGDSEVTTSLLLVLAEISAF</sequence>
<feature type="region of interest" description="Disordered" evidence="4">
    <location>
        <begin position="77"/>
        <end position="123"/>
    </location>
</feature>
<comment type="similarity">
    <text evidence="1">Belongs to the eukaryotic ribosomal protein eL13 family.</text>
</comment>
<reference evidence="5 6" key="1">
    <citation type="journal article" name="Sci. Rep.">
        <title>Genome-scale phylogenetic analyses confirm Olpidium as the closest living zoosporic fungus to the non-flagellated, terrestrial fungi.</title>
        <authorList>
            <person name="Chang Y."/>
            <person name="Rochon D."/>
            <person name="Sekimoto S."/>
            <person name="Wang Y."/>
            <person name="Chovatia M."/>
            <person name="Sandor L."/>
            <person name="Salamov A."/>
            <person name="Grigoriev I.V."/>
            <person name="Stajich J.E."/>
            <person name="Spatafora J.W."/>
        </authorList>
    </citation>
    <scope>NUCLEOTIDE SEQUENCE [LARGE SCALE GENOMIC DNA]</scope>
    <source>
        <strain evidence="5">S191</strain>
    </source>
</reference>
<evidence type="ECO:0000313" key="6">
    <source>
        <dbReference type="Proteomes" id="UP000673691"/>
    </source>
</evidence>